<dbReference type="InterPro" id="IPR010497">
    <property type="entry name" value="Epoxide_hydro_N"/>
</dbReference>
<dbReference type="InterPro" id="IPR000639">
    <property type="entry name" value="Epox_hydrolase-like"/>
</dbReference>
<organism evidence="5 6">
    <name type="scientific">Microbacterium invictum</name>
    <dbReference type="NCBI Taxonomy" id="515415"/>
    <lineage>
        <taxon>Bacteria</taxon>
        <taxon>Bacillati</taxon>
        <taxon>Actinomycetota</taxon>
        <taxon>Actinomycetes</taxon>
        <taxon>Micrococcales</taxon>
        <taxon>Microbacteriaceae</taxon>
        <taxon>Microbacterium</taxon>
    </lineage>
</organism>
<evidence type="ECO:0000313" key="6">
    <source>
        <dbReference type="Proteomes" id="UP001324533"/>
    </source>
</evidence>
<dbReference type="Gene3D" id="3.40.50.1820">
    <property type="entry name" value="alpha/beta hydrolase"/>
    <property type="match status" value="1"/>
</dbReference>
<gene>
    <name evidence="5" type="ORF">T9R20_00355</name>
</gene>
<evidence type="ECO:0000256" key="1">
    <source>
        <dbReference type="ARBA" id="ARBA00010088"/>
    </source>
</evidence>
<dbReference type="PANTHER" id="PTHR21661:SF35">
    <property type="entry name" value="EPOXIDE HYDROLASE"/>
    <property type="match status" value="1"/>
</dbReference>
<dbReference type="SUPFAM" id="SSF53474">
    <property type="entry name" value="alpha/beta-Hydrolases"/>
    <property type="match status" value="1"/>
</dbReference>
<protein>
    <submittedName>
        <fullName evidence="5">Epoxide hydrolase</fullName>
    </submittedName>
</protein>
<dbReference type="Pfam" id="PF06441">
    <property type="entry name" value="EHN"/>
    <property type="match status" value="1"/>
</dbReference>
<keyword evidence="3 5" id="KW-0378">Hydrolase</keyword>
<dbReference type="RefSeq" id="WP_322410587.1">
    <property type="nucleotide sequence ID" value="NZ_CP139779.1"/>
</dbReference>
<keyword evidence="2" id="KW-0058">Aromatic hydrocarbons catabolism</keyword>
<feature type="domain" description="Epoxide hydrolase N-terminal" evidence="4">
    <location>
        <begin position="8"/>
        <end position="112"/>
    </location>
</feature>
<name>A0ABZ0VBE6_9MICO</name>
<dbReference type="PRINTS" id="PR00412">
    <property type="entry name" value="EPOXHYDRLASE"/>
</dbReference>
<reference evidence="5 6" key="1">
    <citation type="submission" date="2023-06" db="EMBL/GenBank/DDBJ databases">
        <title>Rock-solubilizing bacteria, Microbacterium invictum, promotes re-establishment of vegetation in rocky wasteland by accelerating rock bio-weathering and reshaping soil bacterial community.</title>
        <authorList>
            <person name="Liu C."/>
        </authorList>
    </citation>
    <scope>NUCLEOTIDE SEQUENCE [LARGE SCALE GENOMIC DNA]</scope>
    <source>
        <strain evidence="5 6">X-18</strain>
    </source>
</reference>
<evidence type="ECO:0000313" key="5">
    <source>
        <dbReference type="EMBL" id="WQB70444.1"/>
    </source>
</evidence>
<dbReference type="InterPro" id="IPR029058">
    <property type="entry name" value="AB_hydrolase_fold"/>
</dbReference>
<sequence length="382" mass="42184">MTITREPETFIVRASDAEIDDLRARVRAWRAPAPLAGDDWGTGVPLSVLASMAQTWAEEFDWRAIEERLRGIPQFLVEIDGQPIHYAHVRSSQADAVPLLLCHGWPGSYLEFLDIVPLLTDPGSGPAFHVVIPSVPGFAFSTPLRDGDWTTDRVAGAFAELMAHLGYDRYVVQGGDYGAGVAPAMGRLDPDHCAAIHVNGSIGAPMGEPDDEEKNRSSGVELDRYRRVAEFMQSEFGYIAIQSTRPQLIGVAMTDSPMGQLAWMLDKFRAWTFPFDAEPDGRLGRDRILAHVTLYWLTRSAGSAAYTVYAAESGDWGSQPEKPWQPVGAIMFAHDIGIRRLAERDVDIVRWTEVTDHGGHFAAMEEPAELAADLRALVNQVW</sequence>
<keyword evidence="6" id="KW-1185">Reference proteome</keyword>
<comment type="similarity">
    <text evidence="1">Belongs to the peptidase S33 family.</text>
</comment>
<accession>A0ABZ0VBE6</accession>
<dbReference type="PANTHER" id="PTHR21661">
    <property type="entry name" value="EPOXIDE HYDROLASE 1-RELATED"/>
    <property type="match status" value="1"/>
</dbReference>
<dbReference type="PIRSF" id="PIRSF001112">
    <property type="entry name" value="Epoxide_hydrolase"/>
    <property type="match status" value="1"/>
</dbReference>
<evidence type="ECO:0000256" key="2">
    <source>
        <dbReference type="ARBA" id="ARBA00022797"/>
    </source>
</evidence>
<proteinExistence type="inferred from homology"/>
<dbReference type="EMBL" id="CP139779">
    <property type="protein sequence ID" value="WQB70444.1"/>
    <property type="molecule type" value="Genomic_DNA"/>
</dbReference>
<evidence type="ECO:0000256" key="3">
    <source>
        <dbReference type="ARBA" id="ARBA00022801"/>
    </source>
</evidence>
<dbReference type="GO" id="GO:0016787">
    <property type="term" value="F:hydrolase activity"/>
    <property type="evidence" value="ECO:0007669"/>
    <property type="project" value="UniProtKB-KW"/>
</dbReference>
<dbReference type="Proteomes" id="UP001324533">
    <property type="component" value="Chromosome"/>
</dbReference>
<dbReference type="InterPro" id="IPR016292">
    <property type="entry name" value="Epoxide_hydrolase"/>
</dbReference>
<evidence type="ECO:0000259" key="4">
    <source>
        <dbReference type="Pfam" id="PF06441"/>
    </source>
</evidence>